<dbReference type="EMBL" id="JARK01001474">
    <property type="protein sequence ID" value="EYB97672.1"/>
    <property type="molecule type" value="Genomic_DNA"/>
</dbReference>
<evidence type="ECO:0000313" key="2">
    <source>
        <dbReference type="Proteomes" id="UP000024635"/>
    </source>
</evidence>
<dbReference type="STRING" id="53326.A0A016T4R2"/>
<gene>
    <name evidence="1" type="primary">Acey_s0138.g2049</name>
    <name evidence="1" type="ORF">Y032_0138g2049</name>
</gene>
<name>A0A016T4R2_9BILA</name>
<comment type="caution">
    <text evidence="1">The sequence shown here is derived from an EMBL/GenBank/DDBJ whole genome shotgun (WGS) entry which is preliminary data.</text>
</comment>
<dbReference type="AlphaFoldDB" id="A0A016T4R2"/>
<dbReference type="OrthoDB" id="5848158at2759"/>
<sequence length="345" mass="39195">MHAMESASSSESSFAWSEDYSITEDEAYVYCRVGAATKAADSQEAFWRAESPKPTVENWMKSSRDSGFAEKMLANEQTYTDFEEFSKEATEMEQDEEQCEDHEYYNLPFQMAKEGEHDYTYPIFNGGEAKTTVRVTRVNGKLTAKRIRAKIRRGDSQLSTISARTVVNGARPYRTLPRDPTPVVAPTFKNPVSKKKICCVECREEELKNFEACPETRVAYENLRCAQESDTIQLYGRLILTAMVELRAAPSGLERTAALQRKIEKILRLHTGIDLATAHEDFETAIKQFETLVERRLRAINDISPSCYQKIADKLCSTQSAARRQKTLLVRLASIRRGIQRVLGI</sequence>
<evidence type="ECO:0000313" key="1">
    <source>
        <dbReference type="EMBL" id="EYB97672.1"/>
    </source>
</evidence>
<proteinExistence type="predicted"/>
<organism evidence="1 2">
    <name type="scientific">Ancylostoma ceylanicum</name>
    <dbReference type="NCBI Taxonomy" id="53326"/>
    <lineage>
        <taxon>Eukaryota</taxon>
        <taxon>Metazoa</taxon>
        <taxon>Ecdysozoa</taxon>
        <taxon>Nematoda</taxon>
        <taxon>Chromadorea</taxon>
        <taxon>Rhabditida</taxon>
        <taxon>Rhabditina</taxon>
        <taxon>Rhabditomorpha</taxon>
        <taxon>Strongyloidea</taxon>
        <taxon>Ancylostomatidae</taxon>
        <taxon>Ancylostomatinae</taxon>
        <taxon>Ancylostoma</taxon>
    </lineage>
</organism>
<dbReference type="Proteomes" id="UP000024635">
    <property type="component" value="Unassembled WGS sequence"/>
</dbReference>
<accession>A0A016T4R2</accession>
<reference evidence="2" key="1">
    <citation type="journal article" date="2015" name="Nat. Genet.">
        <title>The genome and transcriptome of the zoonotic hookworm Ancylostoma ceylanicum identify infection-specific gene families.</title>
        <authorList>
            <person name="Schwarz E.M."/>
            <person name="Hu Y."/>
            <person name="Antoshechkin I."/>
            <person name="Miller M.M."/>
            <person name="Sternberg P.W."/>
            <person name="Aroian R.V."/>
        </authorList>
    </citation>
    <scope>NUCLEOTIDE SEQUENCE</scope>
    <source>
        <strain evidence="2">HY135</strain>
    </source>
</reference>
<keyword evidence="2" id="KW-1185">Reference proteome</keyword>
<protein>
    <submittedName>
        <fullName evidence="1">Uncharacterized protein</fullName>
    </submittedName>
</protein>